<dbReference type="PANTHER" id="PTHR31793">
    <property type="entry name" value="4-HYDROXYBENZOYL-COA THIOESTERASE FAMILY MEMBER"/>
    <property type="match status" value="1"/>
</dbReference>
<dbReference type="SUPFAM" id="SSF54637">
    <property type="entry name" value="Thioesterase/thiol ester dehydrase-isomerase"/>
    <property type="match status" value="1"/>
</dbReference>
<reference evidence="3 4" key="1">
    <citation type="submission" date="2019-04" db="EMBL/GenBank/DDBJ databases">
        <title>Lacinutrix sp. nov., isolated from marine water.</title>
        <authorList>
            <person name="Kim W."/>
        </authorList>
    </citation>
    <scope>NUCLEOTIDE SEQUENCE [LARGE SCALE GENOMIC DNA]</scope>
    <source>
        <strain evidence="3 4">CAU 1491</strain>
    </source>
</reference>
<evidence type="ECO:0000256" key="2">
    <source>
        <dbReference type="ARBA" id="ARBA00022801"/>
    </source>
</evidence>
<dbReference type="AlphaFoldDB" id="A0A4U0F2Y5"/>
<dbReference type="Gene3D" id="3.10.129.10">
    <property type="entry name" value="Hotdog Thioesterase"/>
    <property type="match status" value="1"/>
</dbReference>
<dbReference type="Proteomes" id="UP000307657">
    <property type="component" value="Unassembled WGS sequence"/>
</dbReference>
<comment type="similarity">
    <text evidence="1">Belongs to the 4-hydroxybenzoyl-CoA thioesterase family.</text>
</comment>
<accession>A0A4U0F2Y5</accession>
<protein>
    <submittedName>
        <fullName evidence="3">Thioesterase</fullName>
    </submittedName>
</protein>
<name>A0A4U0F2Y5_9FLAO</name>
<keyword evidence="2" id="KW-0378">Hydrolase</keyword>
<gene>
    <name evidence="3" type="ORF">E5167_02500</name>
</gene>
<dbReference type="PANTHER" id="PTHR31793:SF27">
    <property type="entry name" value="NOVEL THIOESTERASE SUPERFAMILY DOMAIN AND SAPOSIN A-TYPE DOMAIN CONTAINING PROTEIN (0610012H03RIK)"/>
    <property type="match status" value="1"/>
</dbReference>
<dbReference type="Pfam" id="PF13279">
    <property type="entry name" value="4HBT_2"/>
    <property type="match status" value="1"/>
</dbReference>
<dbReference type="InterPro" id="IPR029069">
    <property type="entry name" value="HotDog_dom_sf"/>
</dbReference>
<dbReference type="OrthoDB" id="760345at2"/>
<evidence type="ECO:0000256" key="1">
    <source>
        <dbReference type="ARBA" id="ARBA00005953"/>
    </source>
</evidence>
<dbReference type="InterPro" id="IPR050563">
    <property type="entry name" value="4-hydroxybenzoyl-CoA_TE"/>
</dbReference>
<dbReference type="RefSeq" id="WP_136840697.1">
    <property type="nucleotide sequence ID" value="NZ_SUPL01000001.1"/>
</dbReference>
<organism evidence="3 4">
    <name type="scientific">Pontimicrobium aquaticum</name>
    <dbReference type="NCBI Taxonomy" id="2565367"/>
    <lineage>
        <taxon>Bacteria</taxon>
        <taxon>Pseudomonadati</taxon>
        <taxon>Bacteroidota</taxon>
        <taxon>Flavobacteriia</taxon>
        <taxon>Flavobacteriales</taxon>
        <taxon>Flavobacteriaceae</taxon>
        <taxon>Pontimicrobium</taxon>
    </lineage>
</organism>
<comment type="caution">
    <text evidence="3">The sequence shown here is derived from an EMBL/GenBank/DDBJ whole genome shotgun (WGS) entry which is preliminary data.</text>
</comment>
<evidence type="ECO:0000313" key="3">
    <source>
        <dbReference type="EMBL" id="TJY38144.1"/>
    </source>
</evidence>
<dbReference type="CDD" id="cd00586">
    <property type="entry name" value="4HBT"/>
    <property type="match status" value="1"/>
</dbReference>
<proteinExistence type="inferred from homology"/>
<evidence type="ECO:0000313" key="4">
    <source>
        <dbReference type="Proteomes" id="UP000307657"/>
    </source>
</evidence>
<dbReference type="GO" id="GO:0047617">
    <property type="term" value="F:fatty acyl-CoA hydrolase activity"/>
    <property type="evidence" value="ECO:0007669"/>
    <property type="project" value="TreeGrafter"/>
</dbReference>
<sequence>MYLKHFEIRWNDLDANKHLGNSTYVEYMSDTRMSFLTSHGLSLDVVNSYGLGPIVMYEHIYYFKEIGLDDKVKVSLEVSGMSEDGRFIQIEHNFFNEEGKNLANAEMLFSWMDLKTRRFGKIPIELLQKIKNFPRSNNFKILTKEETKRLIKKPIDLPGN</sequence>
<keyword evidence="4" id="KW-1185">Reference proteome</keyword>
<dbReference type="EMBL" id="SUPL01000001">
    <property type="protein sequence ID" value="TJY38144.1"/>
    <property type="molecule type" value="Genomic_DNA"/>
</dbReference>